<evidence type="ECO:0000256" key="2">
    <source>
        <dbReference type="ARBA" id="ARBA00005876"/>
    </source>
</evidence>
<dbReference type="AlphaFoldDB" id="A0A813RLK5"/>
<evidence type="ECO:0000256" key="1">
    <source>
        <dbReference type="ARBA" id="ARBA00004606"/>
    </source>
</evidence>
<evidence type="ECO:0000313" key="8">
    <source>
        <dbReference type="EMBL" id="CAF0736347.1"/>
    </source>
</evidence>
<feature type="transmembrane region" description="Helical" evidence="7">
    <location>
        <begin position="65"/>
        <end position="90"/>
    </location>
</feature>
<evidence type="ECO:0000313" key="9">
    <source>
        <dbReference type="EMBL" id="CAF0784174.1"/>
    </source>
</evidence>
<comment type="subcellular location">
    <subcellularLocation>
        <location evidence="1">Membrane</location>
        <topology evidence="1">Single-pass type II membrane protein</topology>
    </subcellularLocation>
</comment>
<dbReference type="GO" id="GO:0036376">
    <property type="term" value="P:sodium ion export across plasma membrane"/>
    <property type="evidence" value="ECO:0007669"/>
    <property type="project" value="TreeGrafter"/>
</dbReference>
<comment type="similarity">
    <text evidence="2">Belongs to the X(+)/potassium ATPases subunit beta family.</text>
</comment>
<dbReference type="GO" id="GO:0006883">
    <property type="term" value="P:intracellular sodium ion homeostasis"/>
    <property type="evidence" value="ECO:0007669"/>
    <property type="project" value="TreeGrafter"/>
</dbReference>
<dbReference type="GO" id="GO:0030007">
    <property type="term" value="P:intracellular potassium ion homeostasis"/>
    <property type="evidence" value="ECO:0007669"/>
    <property type="project" value="TreeGrafter"/>
</dbReference>
<dbReference type="PANTHER" id="PTHR11523:SF28">
    <property type="entry name" value="NA_K-ATPASE BETA SUBUNIT ISOFORM 4-RELATED"/>
    <property type="match status" value="1"/>
</dbReference>
<gene>
    <name evidence="8" type="ORF">EDS130_LOCUS1458</name>
    <name evidence="9" type="ORF">XAT740_LOCUS2135</name>
</gene>
<keyword evidence="3 7" id="KW-0812">Transmembrane</keyword>
<proteinExistence type="inferred from homology"/>
<evidence type="ECO:0000256" key="6">
    <source>
        <dbReference type="ARBA" id="ARBA00023136"/>
    </source>
</evidence>
<evidence type="ECO:0000256" key="7">
    <source>
        <dbReference type="SAM" id="Phobius"/>
    </source>
</evidence>
<evidence type="ECO:0000256" key="5">
    <source>
        <dbReference type="ARBA" id="ARBA00022989"/>
    </source>
</evidence>
<keyword evidence="5 7" id="KW-1133">Transmembrane helix</keyword>
<dbReference type="Pfam" id="PF00287">
    <property type="entry name" value="Na_K-ATPase"/>
    <property type="match status" value="1"/>
</dbReference>
<dbReference type="GO" id="GO:0001671">
    <property type="term" value="F:ATPase activator activity"/>
    <property type="evidence" value="ECO:0007669"/>
    <property type="project" value="TreeGrafter"/>
</dbReference>
<comment type="caution">
    <text evidence="9">The sequence shown here is derived from an EMBL/GenBank/DDBJ whole genome shotgun (WGS) entry which is preliminary data.</text>
</comment>
<keyword evidence="10" id="KW-1185">Reference proteome</keyword>
<dbReference type="Proteomes" id="UP000663852">
    <property type="component" value="Unassembled WGS sequence"/>
</dbReference>
<dbReference type="GO" id="GO:1990573">
    <property type="term" value="P:potassium ion import across plasma membrane"/>
    <property type="evidence" value="ECO:0007669"/>
    <property type="project" value="TreeGrafter"/>
</dbReference>
<evidence type="ECO:0000313" key="10">
    <source>
        <dbReference type="Proteomes" id="UP000663828"/>
    </source>
</evidence>
<dbReference type="InterPro" id="IPR000402">
    <property type="entry name" value="Na/K_ATPase_sub_beta"/>
</dbReference>
<dbReference type="EMBL" id="CAJNOR010000071">
    <property type="protein sequence ID" value="CAF0784174.1"/>
    <property type="molecule type" value="Genomic_DNA"/>
</dbReference>
<dbReference type="Proteomes" id="UP000663828">
    <property type="component" value="Unassembled WGS sequence"/>
</dbReference>
<dbReference type="InterPro" id="IPR038702">
    <property type="entry name" value="Na/K_ATPase_sub_beta_sf"/>
</dbReference>
<sequence>MPPKTDSSEDIEVVHSNDDNEEKLPLKDRLKNTAIKLFESGRVFIYNKTDDTFFGNSSSFWIKTAIYYFFFYICLGLFYSGMVAVFGAIISREEPRYWYHNSEMNDGGVVHIGMGFRPQPTIDDTLVTIYNGSQAQNDTVSSLRNYRIQYLTQYDPTNLQECSPTEPASNLQASRSCQLSWNDIVPSDTHPCSENNLYGWTAGQPCILIKLNKIYGWVPAPGDVSAAVANATGHAILPIDLRESNIYITCNGKETSDQQSIGSMKYYSLLNPLGSDYYGGLPYYFYPYMNSKEHVEPFVLVQFKNLTMEKKIDVQCRAWAPNIQQLSEGTTSRGMVTFTLLRTAQTGPKN</sequence>
<dbReference type="OrthoDB" id="5912413at2759"/>
<evidence type="ECO:0000256" key="4">
    <source>
        <dbReference type="ARBA" id="ARBA00022968"/>
    </source>
</evidence>
<dbReference type="PANTHER" id="PTHR11523">
    <property type="entry name" value="SODIUM/POTASSIUM-DEPENDENT ATPASE BETA SUBUNIT"/>
    <property type="match status" value="1"/>
</dbReference>
<name>A0A813RLK5_ADIRI</name>
<keyword evidence="4" id="KW-0735">Signal-anchor</keyword>
<organism evidence="9 10">
    <name type="scientific">Adineta ricciae</name>
    <name type="common">Rotifer</name>
    <dbReference type="NCBI Taxonomy" id="249248"/>
    <lineage>
        <taxon>Eukaryota</taxon>
        <taxon>Metazoa</taxon>
        <taxon>Spiralia</taxon>
        <taxon>Gnathifera</taxon>
        <taxon>Rotifera</taxon>
        <taxon>Eurotatoria</taxon>
        <taxon>Bdelloidea</taxon>
        <taxon>Adinetida</taxon>
        <taxon>Adinetidae</taxon>
        <taxon>Adineta</taxon>
    </lineage>
</organism>
<keyword evidence="6 7" id="KW-0472">Membrane</keyword>
<protein>
    <submittedName>
        <fullName evidence="9">Uncharacterized protein</fullName>
    </submittedName>
</protein>
<accession>A0A813RLK5</accession>
<dbReference type="GO" id="GO:0005890">
    <property type="term" value="C:sodium:potassium-exchanging ATPase complex"/>
    <property type="evidence" value="ECO:0007669"/>
    <property type="project" value="InterPro"/>
</dbReference>
<dbReference type="Gene3D" id="2.60.40.1660">
    <property type="entry name" value="Na, k-atpase alpha subunit"/>
    <property type="match status" value="1"/>
</dbReference>
<dbReference type="EMBL" id="CAJNOJ010000003">
    <property type="protein sequence ID" value="CAF0736347.1"/>
    <property type="molecule type" value="Genomic_DNA"/>
</dbReference>
<evidence type="ECO:0000256" key="3">
    <source>
        <dbReference type="ARBA" id="ARBA00022692"/>
    </source>
</evidence>
<reference evidence="9" key="1">
    <citation type="submission" date="2021-02" db="EMBL/GenBank/DDBJ databases">
        <authorList>
            <person name="Nowell W R."/>
        </authorList>
    </citation>
    <scope>NUCLEOTIDE SEQUENCE</scope>
</reference>